<accession>A0A935K2H9</accession>
<evidence type="ECO:0000313" key="3">
    <source>
        <dbReference type="Proteomes" id="UP000739411"/>
    </source>
</evidence>
<feature type="region of interest" description="Disordered" evidence="1">
    <location>
        <begin position="1"/>
        <end position="33"/>
    </location>
</feature>
<dbReference type="AlphaFoldDB" id="A0A935K2H9"/>
<protein>
    <submittedName>
        <fullName evidence="2">Uncharacterized protein</fullName>
    </submittedName>
</protein>
<evidence type="ECO:0000256" key="1">
    <source>
        <dbReference type="SAM" id="MobiDB-lite"/>
    </source>
</evidence>
<evidence type="ECO:0000313" key="2">
    <source>
        <dbReference type="EMBL" id="MBK7414507.1"/>
    </source>
</evidence>
<proteinExistence type="predicted"/>
<dbReference type="EMBL" id="JADJMS010000009">
    <property type="protein sequence ID" value="MBK7414507.1"/>
    <property type="molecule type" value="Genomic_DNA"/>
</dbReference>
<comment type="caution">
    <text evidence="2">The sequence shown here is derived from an EMBL/GenBank/DDBJ whole genome shotgun (WGS) entry which is preliminary data.</text>
</comment>
<organism evidence="2 3">
    <name type="scientific">Candidatus Dechloromonas phosphorivorans</name>
    <dbReference type="NCBI Taxonomy" id="2899244"/>
    <lineage>
        <taxon>Bacteria</taxon>
        <taxon>Pseudomonadati</taxon>
        <taxon>Pseudomonadota</taxon>
        <taxon>Betaproteobacteria</taxon>
        <taxon>Rhodocyclales</taxon>
        <taxon>Azonexaceae</taxon>
        <taxon>Dechloromonas</taxon>
    </lineage>
</organism>
<feature type="compositionally biased region" description="Basic and acidic residues" evidence="1">
    <location>
        <begin position="15"/>
        <end position="27"/>
    </location>
</feature>
<dbReference type="Proteomes" id="UP000739411">
    <property type="component" value="Unassembled WGS sequence"/>
</dbReference>
<reference evidence="2 3" key="1">
    <citation type="submission" date="2020-10" db="EMBL/GenBank/DDBJ databases">
        <title>Connecting structure to function with the recovery of over 1000 high-quality activated sludge metagenome-assembled genomes encoding full-length rRNA genes using long-read sequencing.</title>
        <authorList>
            <person name="Singleton C.M."/>
            <person name="Petriglieri F."/>
            <person name="Kristensen J.M."/>
            <person name="Kirkegaard R.H."/>
            <person name="Michaelsen T.Y."/>
            <person name="Andersen M.H."/>
            <person name="Karst S.M."/>
            <person name="Dueholm M.S."/>
            <person name="Nielsen P.H."/>
            <person name="Albertsen M."/>
        </authorList>
    </citation>
    <scope>NUCLEOTIDE SEQUENCE [LARGE SCALE GENOMIC DNA]</scope>
    <source>
        <strain evidence="2">EsbW_18-Q3-R4-48_BATAC.463</strain>
    </source>
</reference>
<sequence>MKVAAPTANSNVSSKTEKKAAGEDNSKAARKISQAIGEETSDFTIASQQQVEAPAGYDGTQYTVKTKAGKTYKCEILEPSGFGKAISWGMASGAGAMCTDFTKGSKDKGKTNKASCNALLQAAGKC</sequence>
<name>A0A935K2H9_9RHOO</name>
<gene>
    <name evidence="2" type="ORF">IPJ38_04715</name>
</gene>